<dbReference type="AlphaFoldDB" id="A0A5F7ZIP5"/>
<dbReference type="InParanoid" id="A0A5F7ZIP5"/>
<organism evidence="2 3">
    <name type="scientific">Macaca mulatta</name>
    <name type="common">Rhesus macaque</name>
    <dbReference type="NCBI Taxonomy" id="9544"/>
    <lineage>
        <taxon>Eukaryota</taxon>
        <taxon>Metazoa</taxon>
        <taxon>Chordata</taxon>
        <taxon>Craniata</taxon>
        <taxon>Vertebrata</taxon>
        <taxon>Euteleostomi</taxon>
        <taxon>Mammalia</taxon>
        <taxon>Eutheria</taxon>
        <taxon>Euarchontoglires</taxon>
        <taxon>Primates</taxon>
        <taxon>Haplorrhini</taxon>
        <taxon>Catarrhini</taxon>
        <taxon>Cercopithecidae</taxon>
        <taxon>Cercopithecinae</taxon>
        <taxon>Macaca</taxon>
    </lineage>
</organism>
<proteinExistence type="predicted"/>
<evidence type="ECO:0000256" key="1">
    <source>
        <dbReference type="SAM" id="Phobius"/>
    </source>
</evidence>
<evidence type="ECO:0000313" key="3">
    <source>
        <dbReference type="Proteomes" id="UP000006718"/>
    </source>
</evidence>
<reference evidence="2" key="3">
    <citation type="submission" date="2025-08" db="UniProtKB">
        <authorList>
            <consortium name="Ensembl"/>
        </authorList>
    </citation>
    <scope>IDENTIFICATION</scope>
    <source>
        <strain evidence="2">17573</strain>
    </source>
</reference>
<dbReference type="Bgee" id="ENSMMUG00000057272">
    <property type="expression patterns" value="Expressed in adipose tissue and 19 other cell types or tissues"/>
</dbReference>
<feature type="transmembrane region" description="Helical" evidence="1">
    <location>
        <begin position="16"/>
        <end position="42"/>
    </location>
</feature>
<dbReference type="GeneTree" id="ENSGT00940000164709"/>
<dbReference type="PANTHER" id="PTHR12138:SF133">
    <property type="entry name" value="SECRETED PROTEIN"/>
    <property type="match status" value="1"/>
</dbReference>
<dbReference type="PANTHER" id="PTHR12138">
    <property type="entry name" value="PRIMATE-EXPANDED PROTEIN FAMILY"/>
    <property type="match status" value="1"/>
</dbReference>
<name>A0A5F7ZIP5_MACMU</name>
<accession>A0A5F7ZIP5</accession>
<dbReference type="VEuPathDB" id="HostDB:ENSMMUG00000057272"/>
<dbReference type="Proteomes" id="UP000006718">
    <property type="component" value="Chromosome 11"/>
</dbReference>
<keyword evidence="1" id="KW-0472">Membrane</keyword>
<reference evidence="3" key="1">
    <citation type="journal article" date="2007" name="Science">
        <title>Evolutionary and biomedical insights from the rhesus macaque genome.</title>
        <authorList>
            <person name="Gibbs R.A."/>
            <person name="Rogers J."/>
            <person name="Katze M.G."/>
            <person name="Bumgarner R."/>
            <person name="Weinstock G.M."/>
            <person name="Mardis E.R."/>
            <person name="Remington K.A."/>
            <person name="Strausberg R.L."/>
            <person name="Venter J.C."/>
            <person name="Wilson R.K."/>
            <person name="Batzer M.A."/>
            <person name="Bustamante C.D."/>
            <person name="Eichler E.E."/>
            <person name="Hahn M.W."/>
            <person name="Hardison R.C."/>
            <person name="Makova K.D."/>
            <person name="Miller W."/>
            <person name="Milosavljevic A."/>
            <person name="Palermo R.E."/>
            <person name="Siepel A."/>
            <person name="Sikela J.M."/>
            <person name="Attaway T."/>
            <person name="Bell S."/>
            <person name="Bernard K.E."/>
            <person name="Buhay C.J."/>
            <person name="Chandrabose M.N."/>
            <person name="Dao M."/>
            <person name="Davis C."/>
            <person name="Delehaunty K.D."/>
            <person name="Ding Y."/>
            <person name="Dinh H.H."/>
            <person name="Dugan-Rocha S."/>
            <person name="Fulton L.A."/>
            <person name="Gabisi R.A."/>
            <person name="Garner T.T."/>
            <person name="Godfrey J."/>
            <person name="Hawes A.C."/>
            <person name="Hernandez J."/>
            <person name="Hines S."/>
            <person name="Holder M."/>
            <person name="Hume J."/>
            <person name="Jhangiani S.N."/>
            <person name="Joshi V."/>
            <person name="Khan Z.M."/>
            <person name="Kirkness E.F."/>
            <person name="Cree A."/>
            <person name="Fowler R.G."/>
            <person name="Lee S."/>
            <person name="Lewis L.R."/>
            <person name="Li Z."/>
            <person name="Liu Y.-S."/>
            <person name="Moore S.M."/>
            <person name="Muzny D."/>
            <person name="Nazareth L.V."/>
            <person name="Ngo D.N."/>
            <person name="Okwuonu G.O."/>
            <person name="Pai G."/>
            <person name="Parker D."/>
            <person name="Paul H.A."/>
            <person name="Pfannkoch C."/>
            <person name="Pohl C.S."/>
            <person name="Rogers Y.-H.C."/>
            <person name="Ruiz S.J."/>
            <person name="Sabo A."/>
            <person name="Santibanez J."/>
            <person name="Schneider B.W."/>
            <person name="Smith S.M."/>
            <person name="Sodergren E."/>
            <person name="Svatek A.F."/>
            <person name="Utterback T.R."/>
            <person name="Vattathil S."/>
            <person name="Warren W."/>
            <person name="White C.S."/>
            <person name="Chinwalla A.T."/>
            <person name="Feng Y."/>
            <person name="Halpern A.L."/>
            <person name="Hillier L.W."/>
            <person name="Huang X."/>
            <person name="Minx P."/>
            <person name="Nelson J.O."/>
            <person name="Pepin K.H."/>
            <person name="Qin X."/>
            <person name="Sutton G.G."/>
            <person name="Venter E."/>
            <person name="Walenz B.P."/>
            <person name="Wallis J.W."/>
            <person name="Worley K.C."/>
            <person name="Yang S.-P."/>
            <person name="Jones S.M."/>
            <person name="Marra M.A."/>
            <person name="Rocchi M."/>
            <person name="Schein J.E."/>
            <person name="Baertsch R."/>
            <person name="Clarke L."/>
            <person name="Csuros M."/>
            <person name="Glasscock J."/>
            <person name="Harris R.A."/>
            <person name="Havlak P."/>
            <person name="Jackson A.R."/>
            <person name="Jiang H."/>
            <person name="Liu Y."/>
            <person name="Messina D.N."/>
            <person name="Shen Y."/>
            <person name="Song H.X.-Z."/>
            <person name="Wylie T."/>
            <person name="Zhang L."/>
            <person name="Birney E."/>
            <person name="Han K."/>
            <person name="Konkel M.K."/>
            <person name="Lee J."/>
            <person name="Smit A.F.A."/>
            <person name="Ullmer B."/>
            <person name="Wang H."/>
            <person name="Xing J."/>
            <person name="Burhans R."/>
            <person name="Cheng Z."/>
            <person name="Karro J.E."/>
            <person name="Ma J."/>
            <person name="Raney B."/>
            <person name="She X."/>
            <person name="Cox M.J."/>
            <person name="Demuth J.P."/>
            <person name="Dumas L.J."/>
            <person name="Han S.-G."/>
            <person name="Hopkins J."/>
            <person name="Karimpour-Fard A."/>
            <person name="Kim Y.H."/>
            <person name="Pollack J.R."/>
            <person name="Vinar T."/>
            <person name="Addo-Quaye C."/>
            <person name="Degenhardt J."/>
            <person name="Denby A."/>
            <person name="Hubisz M.J."/>
            <person name="Indap A."/>
            <person name="Kosiol C."/>
            <person name="Lahn B.T."/>
            <person name="Lawson H.A."/>
            <person name="Marklein A."/>
            <person name="Nielsen R."/>
            <person name="Vallender E.J."/>
            <person name="Clark A.G."/>
            <person name="Ferguson B."/>
            <person name="Hernandez R.D."/>
            <person name="Hirani K."/>
            <person name="Kehrer-Sawatzki H."/>
            <person name="Kolb J."/>
            <person name="Patil S."/>
            <person name="Pu L.-L."/>
            <person name="Ren Y."/>
            <person name="Smith D.G."/>
            <person name="Wheeler D.A."/>
            <person name="Schenck I."/>
            <person name="Ball E.V."/>
            <person name="Chen R."/>
            <person name="Cooper D.N."/>
            <person name="Giardine B."/>
            <person name="Hsu F."/>
            <person name="Kent W.J."/>
            <person name="Lesk A."/>
            <person name="Nelson D.L."/>
            <person name="O'brien W.E."/>
            <person name="Pruefer K."/>
            <person name="Stenson P.D."/>
            <person name="Wallace J.C."/>
            <person name="Ke H."/>
            <person name="Liu X.-M."/>
            <person name="Wang P."/>
            <person name="Xiang A.P."/>
            <person name="Yang F."/>
            <person name="Barber G.P."/>
            <person name="Haussler D."/>
            <person name="Karolchik D."/>
            <person name="Kern A.D."/>
            <person name="Kuhn R.M."/>
            <person name="Smith K.E."/>
            <person name="Zwieg A.S."/>
        </authorList>
    </citation>
    <scope>NUCLEOTIDE SEQUENCE [LARGE SCALE GENOMIC DNA]</scope>
    <source>
        <strain evidence="3">17573</strain>
    </source>
</reference>
<dbReference type="PRINTS" id="PR02045">
    <property type="entry name" value="F138DOMAIN"/>
</dbReference>
<sequence>MQWSEIGSLQPPPSGFKLFCLGLPSNWITCVTIAADLFVFFVKMRFHHVGQADLELLNSSDLPTSASQNAGITGVRHCTWPQIFDTLKPSDP</sequence>
<keyword evidence="3" id="KW-1185">Reference proteome</keyword>
<keyword evidence="1" id="KW-0812">Transmembrane</keyword>
<protein>
    <submittedName>
        <fullName evidence="2">Uncharacterized protein</fullName>
    </submittedName>
</protein>
<reference evidence="2" key="2">
    <citation type="submission" date="2019-01" db="EMBL/GenBank/DDBJ databases">
        <authorList>
            <person name="Graves T."/>
            <person name="Eichler E.E."/>
            <person name="Wilson R.K."/>
        </authorList>
    </citation>
    <scope>NUCLEOTIDE SEQUENCE [LARGE SCALE GENOMIC DNA]</scope>
    <source>
        <strain evidence="2">17573</strain>
    </source>
</reference>
<dbReference type="Ensembl" id="ENSMMUT00000098281.1">
    <property type="protein sequence ID" value="ENSMMUP00000064512.1"/>
    <property type="gene ID" value="ENSMMUG00000057272.1"/>
</dbReference>
<keyword evidence="1" id="KW-1133">Transmembrane helix</keyword>
<evidence type="ECO:0000313" key="2">
    <source>
        <dbReference type="Ensembl" id="ENSMMUP00000064512.1"/>
    </source>
</evidence>
<reference evidence="2" key="4">
    <citation type="submission" date="2025-09" db="UniProtKB">
        <authorList>
            <consortium name="Ensembl"/>
        </authorList>
    </citation>
    <scope>IDENTIFICATION</scope>
    <source>
        <strain evidence="2">17573</strain>
    </source>
</reference>